<evidence type="ECO:0000256" key="5">
    <source>
        <dbReference type="ARBA" id="ARBA00022679"/>
    </source>
</evidence>
<dbReference type="RefSeq" id="WP_055547474.1">
    <property type="nucleotide sequence ID" value="NZ_CP023699.1"/>
</dbReference>
<dbReference type="EC" id="2.3.1.180" evidence="14"/>
<comment type="pathway">
    <text evidence="1 14">Lipid metabolism; fatty acid biosynthesis.</text>
</comment>
<dbReference type="GO" id="GO:0044550">
    <property type="term" value="P:secondary metabolite biosynthetic process"/>
    <property type="evidence" value="ECO:0007669"/>
    <property type="project" value="TreeGrafter"/>
</dbReference>
<comment type="subunit">
    <text evidence="14">Homodimer.</text>
</comment>
<feature type="domain" description="Beta-ketoacyl-[acyl-carrier-protein] synthase III N-terminal" evidence="16">
    <location>
        <begin position="111"/>
        <end position="192"/>
    </location>
</feature>
<dbReference type="Pfam" id="PF08545">
    <property type="entry name" value="ACP_syn_III"/>
    <property type="match status" value="1"/>
</dbReference>
<evidence type="ECO:0000256" key="1">
    <source>
        <dbReference type="ARBA" id="ARBA00005194"/>
    </source>
</evidence>
<feature type="active site" evidence="14">
    <location>
        <position position="260"/>
    </location>
</feature>
<protein>
    <recommendedName>
        <fullName evidence="14">Beta-ketoacyl-[acyl-carrier-protein] synthase III</fullName>
        <shortName evidence="14">Beta-ketoacyl-ACP synthase III</shortName>
        <shortName evidence="14">KAS III</shortName>
        <ecNumber evidence="14">2.3.1.180</ecNumber>
    </recommendedName>
    <alternativeName>
        <fullName evidence="14">3-oxoacyl-[acyl-carrier-protein] synthase 3</fullName>
    </alternativeName>
    <alternativeName>
        <fullName evidence="14">3-oxoacyl-[acyl-carrier-protein] synthase III</fullName>
    </alternativeName>
</protein>
<keyword evidence="9 14" id="KW-0012">Acyltransferase</keyword>
<name>A0A5J6GDE4_STRKN</name>
<dbReference type="Pfam" id="PF08541">
    <property type="entry name" value="ACP_syn_III_C"/>
    <property type="match status" value="1"/>
</dbReference>
<keyword evidence="5 14" id="KW-0808">Transferase</keyword>
<dbReference type="GO" id="GO:0005737">
    <property type="term" value="C:cytoplasm"/>
    <property type="evidence" value="ECO:0007669"/>
    <property type="project" value="UniProtKB-SubCell"/>
</dbReference>
<dbReference type="InterPro" id="IPR013751">
    <property type="entry name" value="ACP_syn_III_N"/>
</dbReference>
<evidence type="ECO:0000256" key="11">
    <source>
        <dbReference type="ARBA" id="ARBA00052407"/>
    </source>
</evidence>
<evidence type="ECO:0000313" key="18">
    <source>
        <dbReference type="Proteomes" id="UP000325529"/>
    </source>
</evidence>
<keyword evidence="8 14" id="KW-0275">Fatty acid biosynthesis</keyword>
<dbReference type="KEGG" id="ska:CP970_10375"/>
<evidence type="ECO:0000256" key="8">
    <source>
        <dbReference type="ARBA" id="ARBA00023160"/>
    </source>
</evidence>
<dbReference type="CDD" id="cd00830">
    <property type="entry name" value="KAS_III"/>
    <property type="match status" value="1"/>
</dbReference>
<keyword evidence="18" id="KW-1185">Reference proteome</keyword>
<evidence type="ECO:0000259" key="15">
    <source>
        <dbReference type="Pfam" id="PF08541"/>
    </source>
</evidence>
<dbReference type="NCBIfam" id="NF006829">
    <property type="entry name" value="PRK09352.1"/>
    <property type="match status" value="1"/>
</dbReference>
<evidence type="ECO:0000256" key="3">
    <source>
        <dbReference type="ARBA" id="ARBA00022490"/>
    </source>
</evidence>
<comment type="function">
    <text evidence="14">Catalyzes the condensation reaction of fatty acid synthesis by the addition to an acyl acceptor of two carbons from malonyl-ACP. Catalyzes the first condensation reaction which initiates fatty acid synthesis and may therefore play a role in governing the total rate of fatty acid production. Possesses both acetoacetyl-ACP synthase and acetyl transacylase activities. Its substrate specificity determines the biosynthesis of branched-chain and/or straight-chain of fatty acids.</text>
</comment>
<accession>A0A5J6GDE4</accession>
<evidence type="ECO:0000256" key="9">
    <source>
        <dbReference type="ARBA" id="ARBA00023315"/>
    </source>
</evidence>
<dbReference type="EMBL" id="CP023699">
    <property type="protein sequence ID" value="QEU91236.1"/>
    <property type="molecule type" value="Genomic_DNA"/>
</dbReference>
<dbReference type="UniPathway" id="UPA00094"/>
<evidence type="ECO:0000256" key="14">
    <source>
        <dbReference type="HAMAP-Rule" id="MF_01815"/>
    </source>
</evidence>
<dbReference type="NCBIfam" id="TIGR00747">
    <property type="entry name" value="fabH"/>
    <property type="match status" value="1"/>
</dbReference>
<dbReference type="HAMAP" id="MF_01815">
    <property type="entry name" value="FabH"/>
    <property type="match status" value="1"/>
</dbReference>
<dbReference type="Gene3D" id="3.40.47.10">
    <property type="match status" value="1"/>
</dbReference>
<proteinExistence type="inferred from homology"/>
<comment type="catalytic activity">
    <reaction evidence="13">
        <text>3-methylbutanoyl-CoA + malonyl-[ACP] + H(+) = 5-methyl-3-oxohexanoyl-[ACP] + CO2 + CoA</text>
        <dbReference type="Rhea" id="RHEA:42272"/>
        <dbReference type="Rhea" id="RHEA-COMP:9623"/>
        <dbReference type="Rhea" id="RHEA-COMP:9941"/>
        <dbReference type="ChEBI" id="CHEBI:15378"/>
        <dbReference type="ChEBI" id="CHEBI:16526"/>
        <dbReference type="ChEBI" id="CHEBI:57287"/>
        <dbReference type="ChEBI" id="CHEBI:57345"/>
        <dbReference type="ChEBI" id="CHEBI:78449"/>
        <dbReference type="ChEBI" id="CHEBI:78822"/>
        <dbReference type="EC" id="2.3.1.300"/>
    </reaction>
    <physiologicalReaction direction="left-to-right" evidence="13">
        <dbReference type="Rhea" id="RHEA:42273"/>
    </physiologicalReaction>
</comment>
<evidence type="ECO:0000259" key="16">
    <source>
        <dbReference type="Pfam" id="PF08545"/>
    </source>
</evidence>
<dbReference type="PANTHER" id="PTHR34069:SF2">
    <property type="entry name" value="BETA-KETOACYL-[ACYL-CARRIER-PROTEIN] SYNTHASE III"/>
    <property type="match status" value="1"/>
</dbReference>
<reference evidence="17 18" key="1">
    <citation type="submission" date="2017-09" db="EMBL/GenBank/DDBJ databases">
        <authorList>
            <person name="Lee N."/>
            <person name="Cho B.-K."/>
        </authorList>
    </citation>
    <scope>NUCLEOTIDE SEQUENCE [LARGE SCALE GENOMIC DNA]</scope>
    <source>
        <strain evidence="17 18">ATCC 12853</strain>
    </source>
</reference>
<comment type="subcellular location">
    <subcellularLocation>
        <location evidence="14">Cytoplasm</location>
    </subcellularLocation>
</comment>
<evidence type="ECO:0000256" key="10">
    <source>
        <dbReference type="ARBA" id="ARBA00051096"/>
    </source>
</evidence>
<evidence type="ECO:0000313" key="17">
    <source>
        <dbReference type="EMBL" id="QEU91236.1"/>
    </source>
</evidence>
<dbReference type="FunFam" id="3.40.47.10:FF:000004">
    <property type="entry name" value="3-oxoacyl-[acyl-carrier-protein] synthase 3"/>
    <property type="match status" value="1"/>
</dbReference>
<keyword evidence="3 14" id="KW-0963">Cytoplasm</keyword>
<dbReference type="GO" id="GO:0033818">
    <property type="term" value="F:beta-ketoacyl-acyl-carrier-protein synthase III activity"/>
    <property type="evidence" value="ECO:0007669"/>
    <property type="project" value="UniProtKB-UniRule"/>
</dbReference>
<keyword evidence="6 14" id="KW-0276">Fatty acid metabolism</keyword>
<evidence type="ECO:0000256" key="2">
    <source>
        <dbReference type="ARBA" id="ARBA00008642"/>
    </source>
</evidence>
<feature type="domain" description="Beta-ketoacyl-[acyl-carrier-protein] synthase III C-terminal" evidence="15">
    <location>
        <begin position="244"/>
        <end position="333"/>
    </location>
</feature>
<evidence type="ECO:0000256" key="4">
    <source>
        <dbReference type="ARBA" id="ARBA00022516"/>
    </source>
</evidence>
<feature type="active site" evidence="14">
    <location>
        <position position="290"/>
    </location>
</feature>
<dbReference type="InterPro" id="IPR004655">
    <property type="entry name" value="FabH"/>
</dbReference>
<organism evidence="17 18">
    <name type="scientific">Streptomyces kanamyceticus</name>
    <dbReference type="NCBI Taxonomy" id="1967"/>
    <lineage>
        <taxon>Bacteria</taxon>
        <taxon>Bacillati</taxon>
        <taxon>Actinomycetota</taxon>
        <taxon>Actinomycetes</taxon>
        <taxon>Kitasatosporales</taxon>
        <taxon>Streptomycetaceae</taxon>
        <taxon>Streptomyces</taxon>
    </lineage>
</organism>
<comment type="catalytic activity">
    <reaction evidence="10">
        <text>malonyl-[ACP] + acetyl-CoA + H(+) = 3-oxobutanoyl-[ACP] + CO2 + CoA</text>
        <dbReference type="Rhea" id="RHEA:12080"/>
        <dbReference type="Rhea" id="RHEA-COMP:9623"/>
        <dbReference type="Rhea" id="RHEA-COMP:9625"/>
        <dbReference type="ChEBI" id="CHEBI:15378"/>
        <dbReference type="ChEBI" id="CHEBI:16526"/>
        <dbReference type="ChEBI" id="CHEBI:57287"/>
        <dbReference type="ChEBI" id="CHEBI:57288"/>
        <dbReference type="ChEBI" id="CHEBI:78449"/>
        <dbReference type="ChEBI" id="CHEBI:78450"/>
        <dbReference type="EC" id="2.3.1.180"/>
    </reaction>
    <physiologicalReaction direction="left-to-right" evidence="10">
        <dbReference type="Rhea" id="RHEA:12081"/>
    </physiologicalReaction>
</comment>
<sequence length="339" mass="34670">MAYRPAALMGLGSYLPPWVISNEDLAAELDTTDEWITTRTGIRARHRVSPGTSTGDLAVEAGHRALKSAGLDAEPGAVDAVVLATTTPDHPCPATAPDVAARLGLGPIGAYDISAVCSGFLYALATASAQITAGQAERILVIGAETYSTIINPADRTTSVIFGDGAGAVVLAAADDSGQPGVLLGVDLGSDGLHRDLISIPAGGSRQRSTPGEPDPDGRYFTMQGKKVFAAAVARMAESSTSVLDSIGWTTESVDHLVGHQANARILKALAKQLGIPEERAVVHLDRVGNTSAASIPLALAHAASQGTLTPGSRVLLTAFGGGLTWGSVALTWPDVTPA</sequence>
<dbReference type="Proteomes" id="UP000325529">
    <property type="component" value="Chromosome"/>
</dbReference>
<evidence type="ECO:0000256" key="6">
    <source>
        <dbReference type="ARBA" id="ARBA00022832"/>
    </source>
</evidence>
<dbReference type="PANTHER" id="PTHR34069">
    <property type="entry name" value="3-OXOACYL-[ACYL-CARRIER-PROTEIN] SYNTHASE 3"/>
    <property type="match status" value="1"/>
</dbReference>
<feature type="region of interest" description="ACP-binding" evidence="14">
    <location>
        <begin position="261"/>
        <end position="265"/>
    </location>
</feature>
<dbReference type="InterPro" id="IPR016039">
    <property type="entry name" value="Thiolase-like"/>
</dbReference>
<comment type="domain">
    <text evidence="14">The last Arg residue of the ACP-binding site is essential for the weak association between ACP/AcpP and FabH.</text>
</comment>
<dbReference type="SUPFAM" id="SSF53901">
    <property type="entry name" value="Thiolase-like"/>
    <property type="match status" value="1"/>
</dbReference>
<gene>
    <name evidence="14" type="primary">fabH</name>
    <name evidence="17" type="ORF">CP970_10375</name>
</gene>
<keyword evidence="4 14" id="KW-0444">Lipid biosynthesis</keyword>
<comment type="similarity">
    <text evidence="2 14">Belongs to the thiolase-like superfamily. FabH family.</text>
</comment>
<dbReference type="AlphaFoldDB" id="A0A5J6GDE4"/>
<comment type="catalytic activity">
    <reaction evidence="12">
        <text>2-methylpropanoyl-CoA + malonyl-[ACP] + H(+) = 4-methyl-3-oxopentanoyl-[ACP] + CO2 + CoA</text>
        <dbReference type="Rhea" id="RHEA:42268"/>
        <dbReference type="Rhea" id="RHEA-COMP:9623"/>
        <dbReference type="Rhea" id="RHEA-COMP:9940"/>
        <dbReference type="ChEBI" id="CHEBI:15378"/>
        <dbReference type="ChEBI" id="CHEBI:16526"/>
        <dbReference type="ChEBI" id="CHEBI:57287"/>
        <dbReference type="ChEBI" id="CHEBI:57338"/>
        <dbReference type="ChEBI" id="CHEBI:78449"/>
        <dbReference type="ChEBI" id="CHEBI:78820"/>
        <dbReference type="EC" id="2.3.1.300"/>
    </reaction>
    <physiologicalReaction direction="left-to-right" evidence="12">
        <dbReference type="Rhea" id="RHEA:42269"/>
    </physiologicalReaction>
</comment>
<evidence type="ECO:0000256" key="12">
    <source>
        <dbReference type="ARBA" id="ARBA00052467"/>
    </source>
</evidence>
<keyword evidence="7 14" id="KW-0443">Lipid metabolism</keyword>
<dbReference type="OrthoDB" id="9815506at2"/>
<dbReference type="InterPro" id="IPR013747">
    <property type="entry name" value="ACP_syn_III_C"/>
</dbReference>
<dbReference type="GO" id="GO:0006633">
    <property type="term" value="P:fatty acid biosynthetic process"/>
    <property type="evidence" value="ECO:0007669"/>
    <property type="project" value="UniProtKB-UniRule"/>
</dbReference>
<keyword evidence="14" id="KW-0511">Multifunctional enzyme</keyword>
<dbReference type="GO" id="GO:0004315">
    <property type="term" value="F:3-oxoacyl-[acyl-carrier-protein] synthase activity"/>
    <property type="evidence" value="ECO:0007669"/>
    <property type="project" value="InterPro"/>
</dbReference>
<comment type="catalytic activity">
    <reaction evidence="11">
        <text>(2S)-2-methylbutanoyl-CoA + malonyl-[ACP] + H(+) = (4S)-4-methyl-3-oxohexanoyl-[ACP] + CO2 + CoA</text>
        <dbReference type="Rhea" id="RHEA:42276"/>
        <dbReference type="Rhea" id="RHEA-COMP:9623"/>
        <dbReference type="Rhea" id="RHEA-COMP:17148"/>
        <dbReference type="ChEBI" id="CHEBI:15378"/>
        <dbReference type="ChEBI" id="CHEBI:16526"/>
        <dbReference type="ChEBI" id="CHEBI:57287"/>
        <dbReference type="ChEBI" id="CHEBI:78449"/>
        <dbReference type="ChEBI" id="CHEBI:88166"/>
        <dbReference type="ChEBI" id="CHEBI:167462"/>
        <dbReference type="EC" id="2.3.1.300"/>
    </reaction>
    <physiologicalReaction direction="left-to-right" evidence="11">
        <dbReference type="Rhea" id="RHEA:42277"/>
    </physiologicalReaction>
</comment>
<evidence type="ECO:0000256" key="7">
    <source>
        <dbReference type="ARBA" id="ARBA00023098"/>
    </source>
</evidence>
<evidence type="ECO:0000256" key="13">
    <source>
        <dbReference type="ARBA" id="ARBA00052985"/>
    </source>
</evidence>
<feature type="active site" evidence="14">
    <location>
        <position position="117"/>
    </location>
</feature>